<evidence type="ECO:0000313" key="1">
    <source>
        <dbReference type="EMBL" id="KAI3744351.1"/>
    </source>
</evidence>
<comment type="caution">
    <text evidence="1">The sequence shown here is derived from an EMBL/GenBank/DDBJ whole genome shotgun (WGS) entry which is preliminary data.</text>
</comment>
<reference evidence="1 2" key="2">
    <citation type="journal article" date="2022" name="Mol. Ecol. Resour.">
        <title>The genomes of chicory, endive, great burdock and yacon provide insights into Asteraceae paleo-polyploidization history and plant inulin production.</title>
        <authorList>
            <person name="Fan W."/>
            <person name="Wang S."/>
            <person name="Wang H."/>
            <person name="Wang A."/>
            <person name="Jiang F."/>
            <person name="Liu H."/>
            <person name="Zhao H."/>
            <person name="Xu D."/>
            <person name="Zhang Y."/>
        </authorList>
    </citation>
    <scope>NUCLEOTIDE SEQUENCE [LARGE SCALE GENOMIC DNA]</scope>
    <source>
        <strain evidence="2">cv. Yunnan</strain>
        <tissue evidence="1">Leaves</tissue>
    </source>
</reference>
<proteinExistence type="predicted"/>
<reference evidence="2" key="1">
    <citation type="journal article" date="2022" name="Mol. Ecol. Resour.">
        <title>The genomes of chicory, endive, great burdock and yacon provide insights into Asteraceae palaeo-polyploidization history and plant inulin production.</title>
        <authorList>
            <person name="Fan W."/>
            <person name="Wang S."/>
            <person name="Wang H."/>
            <person name="Wang A."/>
            <person name="Jiang F."/>
            <person name="Liu H."/>
            <person name="Zhao H."/>
            <person name="Xu D."/>
            <person name="Zhang Y."/>
        </authorList>
    </citation>
    <scope>NUCLEOTIDE SEQUENCE [LARGE SCALE GENOMIC DNA]</scope>
    <source>
        <strain evidence="2">cv. Yunnan</strain>
    </source>
</reference>
<accession>A0ACB9DD03</accession>
<protein>
    <submittedName>
        <fullName evidence="1">Uncharacterized protein</fullName>
    </submittedName>
</protein>
<dbReference type="EMBL" id="CM042036">
    <property type="protein sequence ID" value="KAI3744351.1"/>
    <property type="molecule type" value="Genomic_DNA"/>
</dbReference>
<evidence type="ECO:0000313" key="2">
    <source>
        <dbReference type="Proteomes" id="UP001056120"/>
    </source>
</evidence>
<name>A0ACB9DD03_9ASTR</name>
<organism evidence="1 2">
    <name type="scientific">Smallanthus sonchifolius</name>
    <dbReference type="NCBI Taxonomy" id="185202"/>
    <lineage>
        <taxon>Eukaryota</taxon>
        <taxon>Viridiplantae</taxon>
        <taxon>Streptophyta</taxon>
        <taxon>Embryophyta</taxon>
        <taxon>Tracheophyta</taxon>
        <taxon>Spermatophyta</taxon>
        <taxon>Magnoliopsida</taxon>
        <taxon>eudicotyledons</taxon>
        <taxon>Gunneridae</taxon>
        <taxon>Pentapetalae</taxon>
        <taxon>asterids</taxon>
        <taxon>campanulids</taxon>
        <taxon>Asterales</taxon>
        <taxon>Asteraceae</taxon>
        <taxon>Asteroideae</taxon>
        <taxon>Heliantheae alliance</taxon>
        <taxon>Millerieae</taxon>
        <taxon>Smallanthus</taxon>
    </lineage>
</organism>
<sequence length="156" mass="17759">MQHTRSQGSPDFEAYSEPERELRERNRKFCSRLSELVEKKVRIPIPIVDMGDANPPARRTVHQRACDGFTSARSSITRPALSNTNTWQIPSHVMNTINNSTKFHGLEDEDAPRHLSRFTRICDTFRITGATDDAILLRLFLFTLSGCSATWLNTLP</sequence>
<gene>
    <name evidence="1" type="ORF">L1987_57430</name>
</gene>
<dbReference type="Proteomes" id="UP001056120">
    <property type="component" value="Linkage Group LG19"/>
</dbReference>
<keyword evidence="2" id="KW-1185">Reference proteome</keyword>